<dbReference type="Proteomes" id="UP001214415">
    <property type="component" value="Chromosome 1"/>
</dbReference>
<feature type="compositionally biased region" description="Basic and acidic residues" evidence="7">
    <location>
        <begin position="153"/>
        <end position="165"/>
    </location>
</feature>
<evidence type="ECO:0000259" key="8">
    <source>
        <dbReference type="SMART" id="SM01115"/>
    </source>
</evidence>
<reference evidence="9" key="1">
    <citation type="submission" date="2023-03" db="EMBL/GenBank/DDBJ databases">
        <title>Mating type loci evolution in Malassezia.</title>
        <authorList>
            <person name="Coelho M.A."/>
        </authorList>
    </citation>
    <scope>NUCLEOTIDE SEQUENCE</scope>
    <source>
        <strain evidence="9">CBS 12830</strain>
    </source>
</reference>
<keyword evidence="5" id="KW-0508">mRNA splicing</keyword>
<protein>
    <submittedName>
        <fullName evidence="9">RNA-splicing factor</fullName>
    </submittedName>
</protein>
<feature type="compositionally biased region" description="Low complexity" evidence="7">
    <location>
        <begin position="239"/>
        <end position="249"/>
    </location>
</feature>
<dbReference type="AlphaFoldDB" id="A0AAF0IXL2"/>
<dbReference type="EMBL" id="CP119900">
    <property type="protein sequence ID" value="WFD21891.1"/>
    <property type="molecule type" value="Genomic_DNA"/>
</dbReference>
<dbReference type="InterPro" id="IPR051372">
    <property type="entry name" value="CWC21"/>
</dbReference>
<dbReference type="SMART" id="SM01115">
    <property type="entry name" value="cwf21"/>
    <property type="match status" value="1"/>
</dbReference>
<keyword evidence="3" id="KW-0507">mRNA processing</keyword>
<evidence type="ECO:0000256" key="5">
    <source>
        <dbReference type="ARBA" id="ARBA00023187"/>
    </source>
</evidence>
<proteinExistence type="inferred from homology"/>
<dbReference type="PANTHER" id="PTHR36562:SF5">
    <property type="entry name" value="SERINE_ARGININE REPETITIVE MATRIX 2"/>
    <property type="match status" value="1"/>
</dbReference>
<dbReference type="GO" id="GO:0006397">
    <property type="term" value="P:mRNA processing"/>
    <property type="evidence" value="ECO:0007669"/>
    <property type="project" value="UniProtKB-KW"/>
</dbReference>
<sequence length="249" mass="28292">MYNGIGLQTARGSGTNGYVQKNLSHLRPRDSLPGKNESEAKARIVAPDAGILDHERRRKIELQCLELQDELEERGLPDEEIRLRVDSLRQGLRARLARAPDHYGHATHSEVKQMRPSDTHARGAAKAREAESLQRALRIDPSYVEGQAFDPAWQERRKHERQEARAHRRRATRDWEEHARDQDERPRDHGYASRRAFVAEREREADVPSPPRSDPRSIRAYEEEAPVPSRTPSPPPLHAADASADADAA</sequence>
<evidence type="ECO:0000256" key="4">
    <source>
        <dbReference type="ARBA" id="ARBA00022728"/>
    </source>
</evidence>
<name>A0AAF0IXL2_9BASI</name>
<feature type="compositionally biased region" description="Basic and acidic residues" evidence="7">
    <location>
        <begin position="213"/>
        <end position="222"/>
    </location>
</feature>
<feature type="region of interest" description="Disordered" evidence="7">
    <location>
        <begin position="150"/>
        <end position="249"/>
    </location>
</feature>
<feature type="region of interest" description="Disordered" evidence="7">
    <location>
        <begin position="1"/>
        <end position="39"/>
    </location>
</feature>
<evidence type="ECO:0000313" key="9">
    <source>
        <dbReference type="EMBL" id="WFD21891.1"/>
    </source>
</evidence>
<feature type="region of interest" description="Disordered" evidence="7">
    <location>
        <begin position="104"/>
        <end position="132"/>
    </location>
</feature>
<feature type="compositionally biased region" description="Basic and acidic residues" evidence="7">
    <location>
        <begin position="172"/>
        <end position="206"/>
    </location>
</feature>
<accession>A0AAF0IXL2</accession>
<gene>
    <name evidence="9" type="primary">CWC21</name>
    <name evidence="9" type="ORF">MEQU1_000550</name>
</gene>
<evidence type="ECO:0000256" key="1">
    <source>
        <dbReference type="ARBA" id="ARBA00004123"/>
    </source>
</evidence>
<dbReference type="InterPro" id="IPR013170">
    <property type="entry name" value="mRNA_splic_Cwf21_dom"/>
</dbReference>
<evidence type="ECO:0000256" key="3">
    <source>
        <dbReference type="ARBA" id="ARBA00022664"/>
    </source>
</evidence>
<comment type="similarity">
    <text evidence="2">Belongs to the CWC21 family.</text>
</comment>
<keyword evidence="4" id="KW-0747">Spliceosome</keyword>
<dbReference type="GO" id="GO:0005681">
    <property type="term" value="C:spliceosomal complex"/>
    <property type="evidence" value="ECO:0007669"/>
    <property type="project" value="UniProtKB-KW"/>
</dbReference>
<dbReference type="Pfam" id="PF08312">
    <property type="entry name" value="cwf21"/>
    <property type="match status" value="1"/>
</dbReference>
<dbReference type="Gene3D" id="6.10.140.420">
    <property type="match status" value="1"/>
</dbReference>
<evidence type="ECO:0000256" key="2">
    <source>
        <dbReference type="ARBA" id="ARBA00005954"/>
    </source>
</evidence>
<organism evidence="9 10">
    <name type="scientific">Malassezia equina</name>
    <dbReference type="NCBI Taxonomy" id="1381935"/>
    <lineage>
        <taxon>Eukaryota</taxon>
        <taxon>Fungi</taxon>
        <taxon>Dikarya</taxon>
        <taxon>Basidiomycota</taxon>
        <taxon>Ustilaginomycotina</taxon>
        <taxon>Malasseziomycetes</taxon>
        <taxon>Malasseziales</taxon>
        <taxon>Malasseziaceae</taxon>
        <taxon>Malassezia</taxon>
    </lineage>
</organism>
<evidence type="ECO:0000256" key="7">
    <source>
        <dbReference type="SAM" id="MobiDB-lite"/>
    </source>
</evidence>
<feature type="compositionally biased region" description="Polar residues" evidence="7">
    <location>
        <begin position="10"/>
        <end position="23"/>
    </location>
</feature>
<keyword evidence="10" id="KW-1185">Reference proteome</keyword>
<dbReference type="PANTHER" id="PTHR36562">
    <property type="entry name" value="SERINE/ARGININE REPETITIVE MATRIX 2"/>
    <property type="match status" value="1"/>
</dbReference>
<comment type="subcellular location">
    <subcellularLocation>
        <location evidence="1">Nucleus</location>
    </subcellularLocation>
</comment>
<feature type="compositionally biased region" description="Basic and acidic residues" evidence="7">
    <location>
        <begin position="27"/>
        <end position="39"/>
    </location>
</feature>
<keyword evidence="6" id="KW-0539">Nucleus</keyword>
<feature type="domain" description="CWF21" evidence="8">
    <location>
        <begin position="52"/>
        <end position="97"/>
    </location>
</feature>
<evidence type="ECO:0000313" key="10">
    <source>
        <dbReference type="Proteomes" id="UP001214415"/>
    </source>
</evidence>
<evidence type="ECO:0000256" key="6">
    <source>
        <dbReference type="ARBA" id="ARBA00023242"/>
    </source>
</evidence>
<dbReference type="GO" id="GO:0008380">
    <property type="term" value="P:RNA splicing"/>
    <property type="evidence" value="ECO:0007669"/>
    <property type="project" value="UniProtKB-KW"/>
</dbReference>
<dbReference type="CDD" id="cd21372">
    <property type="entry name" value="cwf21_CWC21-like"/>
    <property type="match status" value="1"/>
</dbReference>